<evidence type="ECO:0000313" key="2">
    <source>
        <dbReference type="Proteomes" id="UP000794436"/>
    </source>
</evidence>
<protein>
    <submittedName>
        <fullName evidence="1">Uncharacterized protein</fullName>
    </submittedName>
</protein>
<gene>
    <name evidence="1" type="ORF">Poli38472_001846</name>
</gene>
<evidence type="ECO:0000313" key="1">
    <source>
        <dbReference type="EMBL" id="TMW69690.1"/>
    </source>
</evidence>
<proteinExistence type="predicted"/>
<dbReference type="Proteomes" id="UP000794436">
    <property type="component" value="Unassembled WGS sequence"/>
</dbReference>
<accession>A0A8K1FMS4</accession>
<organism evidence="1 2">
    <name type="scientific">Pythium oligandrum</name>
    <name type="common">Mycoparasitic fungus</name>
    <dbReference type="NCBI Taxonomy" id="41045"/>
    <lineage>
        <taxon>Eukaryota</taxon>
        <taxon>Sar</taxon>
        <taxon>Stramenopiles</taxon>
        <taxon>Oomycota</taxon>
        <taxon>Peronosporomycetes</taxon>
        <taxon>Pythiales</taxon>
        <taxon>Pythiaceae</taxon>
        <taxon>Pythium</taxon>
    </lineage>
</organism>
<sequence length="70" mass="7907">MEGRVTLTCVFAGCEPRAPFTMSVQSNDIIFSILTITVGPRFPRRDSSLLYKPHRALPGQKQRPRSKMSK</sequence>
<dbReference type="EMBL" id="SPLM01000001">
    <property type="protein sequence ID" value="TMW69690.1"/>
    <property type="molecule type" value="Genomic_DNA"/>
</dbReference>
<keyword evidence="2" id="KW-1185">Reference proteome</keyword>
<reference evidence="1" key="1">
    <citation type="submission" date="2019-03" db="EMBL/GenBank/DDBJ databases">
        <title>Long read genome sequence of the mycoparasitic Pythium oligandrum ATCC 38472 isolated from sugarbeet rhizosphere.</title>
        <authorList>
            <person name="Gaulin E."/>
        </authorList>
    </citation>
    <scope>NUCLEOTIDE SEQUENCE</scope>
    <source>
        <strain evidence="1">ATCC 38472_TT</strain>
    </source>
</reference>
<dbReference type="AlphaFoldDB" id="A0A8K1FMS4"/>
<comment type="caution">
    <text evidence="1">The sequence shown here is derived from an EMBL/GenBank/DDBJ whole genome shotgun (WGS) entry which is preliminary data.</text>
</comment>
<name>A0A8K1FMS4_PYTOL</name>